<comment type="caution">
    <text evidence="2">The sequence shown here is derived from an EMBL/GenBank/DDBJ whole genome shotgun (WGS) entry which is preliminary data.</text>
</comment>
<dbReference type="AlphaFoldDB" id="A0A1T0AQS8"/>
<dbReference type="Proteomes" id="UP000190023">
    <property type="component" value="Unassembled WGS sequence"/>
</dbReference>
<keyword evidence="1" id="KW-0812">Transmembrane</keyword>
<gene>
    <name evidence="2" type="ORF">B0188_11345</name>
</gene>
<evidence type="ECO:0000256" key="1">
    <source>
        <dbReference type="SAM" id="Phobius"/>
    </source>
</evidence>
<name>A0A1T0AQS8_9PAST</name>
<keyword evidence="1" id="KW-1133">Transmembrane helix</keyword>
<evidence type="ECO:0000313" key="3">
    <source>
        <dbReference type="Proteomes" id="UP000190023"/>
    </source>
</evidence>
<feature type="transmembrane region" description="Helical" evidence="1">
    <location>
        <begin position="9"/>
        <end position="28"/>
    </location>
</feature>
<protein>
    <submittedName>
        <fullName evidence="2">Uncharacterized protein</fullName>
    </submittedName>
</protein>
<proteinExistence type="predicted"/>
<keyword evidence="1" id="KW-0472">Membrane</keyword>
<accession>A0A1T0AQS8</accession>
<reference evidence="2 3" key="1">
    <citation type="submission" date="2017-02" db="EMBL/GenBank/DDBJ databases">
        <title>Draft genome sequence of Haemophilus felis CCUG 31170 type strain.</title>
        <authorList>
            <person name="Engstrom-Jakobsson H."/>
            <person name="Salva-Serra F."/>
            <person name="Thorell K."/>
            <person name="Gonzales-Siles L."/>
            <person name="Karlsson R."/>
            <person name="Boulund F."/>
            <person name="Engstrand L."/>
            <person name="Kristiansson E."/>
            <person name="Moore E."/>
        </authorList>
    </citation>
    <scope>NUCLEOTIDE SEQUENCE [LARGE SCALE GENOMIC DNA]</scope>
    <source>
        <strain evidence="2 3">CCUG 31170</strain>
    </source>
</reference>
<keyword evidence="3" id="KW-1185">Reference proteome</keyword>
<dbReference type="EMBL" id="MUYB01000071">
    <property type="protein sequence ID" value="OOR98525.1"/>
    <property type="molecule type" value="Genomic_DNA"/>
</dbReference>
<organism evidence="2 3">
    <name type="scientific">[Haemophilus] felis</name>
    <dbReference type="NCBI Taxonomy" id="123822"/>
    <lineage>
        <taxon>Bacteria</taxon>
        <taxon>Pseudomonadati</taxon>
        <taxon>Pseudomonadota</taxon>
        <taxon>Gammaproteobacteria</taxon>
        <taxon>Pasteurellales</taxon>
        <taxon>Pasteurellaceae</taxon>
    </lineage>
</organism>
<evidence type="ECO:0000313" key="2">
    <source>
        <dbReference type="EMBL" id="OOR98525.1"/>
    </source>
</evidence>
<sequence length="235" mass="28300">MNKFLSRNFIYKTLILILLLLIQKMFFFEKYLERKEYCESLNKDEYLREAVNDFFLKEKYGDIYIRRQNIILSPCYPFDEEKNISGCELTLIDKTITKDNIDNFIQNHFLSAEIMYTMDTLSEAVALLSKEILTSPNKIKKNKIFFKKNFWDYLNDSNIAYYKFPEMEIYSRENFSVKNNILKVEVWNGSKNWSNMGRAWSKFELHRIEEYKLGYCGKISKLINRKIINLYSLIK</sequence>